<dbReference type="AlphaFoldDB" id="A0ABD0PJJ0"/>
<evidence type="ECO:0000259" key="10">
    <source>
        <dbReference type="PROSITE" id="PS50011"/>
    </source>
</evidence>
<evidence type="ECO:0000256" key="7">
    <source>
        <dbReference type="ARBA" id="ARBA00022840"/>
    </source>
</evidence>
<evidence type="ECO:0000313" key="11">
    <source>
        <dbReference type="EMBL" id="KAL0174212.1"/>
    </source>
</evidence>
<evidence type="ECO:0000256" key="4">
    <source>
        <dbReference type="ARBA" id="ARBA00022679"/>
    </source>
</evidence>
<feature type="non-terminal residue" evidence="11">
    <location>
        <position position="1"/>
    </location>
</feature>
<name>A0ABD0PJJ0_CIRMR</name>
<organism evidence="11 12">
    <name type="scientific">Cirrhinus mrigala</name>
    <name type="common">Mrigala</name>
    <dbReference type="NCBI Taxonomy" id="683832"/>
    <lineage>
        <taxon>Eukaryota</taxon>
        <taxon>Metazoa</taxon>
        <taxon>Chordata</taxon>
        <taxon>Craniata</taxon>
        <taxon>Vertebrata</taxon>
        <taxon>Euteleostomi</taxon>
        <taxon>Actinopterygii</taxon>
        <taxon>Neopterygii</taxon>
        <taxon>Teleostei</taxon>
        <taxon>Ostariophysi</taxon>
        <taxon>Cypriniformes</taxon>
        <taxon>Cyprinidae</taxon>
        <taxon>Labeoninae</taxon>
        <taxon>Labeonini</taxon>
        <taxon>Cirrhinus</taxon>
    </lineage>
</organism>
<feature type="domain" description="Protein kinase" evidence="10">
    <location>
        <begin position="1"/>
        <end position="102"/>
    </location>
</feature>
<dbReference type="GO" id="GO:0004674">
    <property type="term" value="F:protein serine/threonine kinase activity"/>
    <property type="evidence" value="ECO:0007669"/>
    <property type="project" value="UniProtKB-KW"/>
</dbReference>
<sequence>VALLILASQDPLVPEIVKPLDWNVERDHYVLVLEQPVPFEELNCFVLRQIMSFKEDVARVIMHQAVFADQMCCRPGVLHRDIKMENLLINPDTLEIKLTDFG</sequence>
<dbReference type="InterPro" id="IPR000719">
    <property type="entry name" value="Prot_kinase_dom"/>
</dbReference>
<dbReference type="PROSITE" id="PS50011">
    <property type="entry name" value="PROTEIN_KINASE_DOM"/>
    <property type="match status" value="1"/>
</dbReference>
<comment type="caution">
    <text evidence="11">The sequence shown here is derived from an EMBL/GenBank/DDBJ whole genome shotgun (WGS) entry which is preliminary data.</text>
</comment>
<evidence type="ECO:0000256" key="1">
    <source>
        <dbReference type="ARBA" id="ARBA00005505"/>
    </source>
</evidence>
<dbReference type="InterPro" id="IPR011009">
    <property type="entry name" value="Kinase-like_dom_sf"/>
</dbReference>
<keyword evidence="6" id="KW-0418">Kinase</keyword>
<evidence type="ECO:0000256" key="9">
    <source>
        <dbReference type="ARBA" id="ARBA00048679"/>
    </source>
</evidence>
<keyword evidence="7" id="KW-0067">ATP-binding</keyword>
<gene>
    <name evidence="11" type="ORF">M9458_030180</name>
</gene>
<dbReference type="EMBL" id="JAMKFB020000015">
    <property type="protein sequence ID" value="KAL0174212.1"/>
    <property type="molecule type" value="Genomic_DNA"/>
</dbReference>
<dbReference type="Gene3D" id="1.10.510.10">
    <property type="entry name" value="Transferase(Phosphotransferase) domain 1"/>
    <property type="match status" value="1"/>
</dbReference>
<comment type="catalytic activity">
    <reaction evidence="8">
        <text>L-threonyl-[protein] + ATP = O-phospho-L-threonyl-[protein] + ADP + H(+)</text>
        <dbReference type="Rhea" id="RHEA:46608"/>
        <dbReference type="Rhea" id="RHEA-COMP:11060"/>
        <dbReference type="Rhea" id="RHEA-COMP:11605"/>
        <dbReference type="ChEBI" id="CHEBI:15378"/>
        <dbReference type="ChEBI" id="CHEBI:30013"/>
        <dbReference type="ChEBI" id="CHEBI:30616"/>
        <dbReference type="ChEBI" id="CHEBI:61977"/>
        <dbReference type="ChEBI" id="CHEBI:456216"/>
        <dbReference type="EC" id="2.7.11.1"/>
    </reaction>
</comment>
<dbReference type="InterPro" id="IPR008271">
    <property type="entry name" value="Ser/Thr_kinase_AS"/>
</dbReference>
<protein>
    <recommendedName>
        <fullName evidence="2">non-specific serine/threonine protein kinase</fullName>
        <ecNumber evidence="2">2.7.11.1</ecNumber>
    </recommendedName>
</protein>
<dbReference type="SUPFAM" id="SSF56112">
    <property type="entry name" value="Protein kinase-like (PK-like)"/>
    <property type="match status" value="1"/>
</dbReference>
<keyword evidence="3" id="KW-0723">Serine/threonine-protein kinase</keyword>
<proteinExistence type="inferred from homology"/>
<evidence type="ECO:0000313" key="12">
    <source>
        <dbReference type="Proteomes" id="UP001529510"/>
    </source>
</evidence>
<evidence type="ECO:0000256" key="3">
    <source>
        <dbReference type="ARBA" id="ARBA00022527"/>
    </source>
</evidence>
<comment type="similarity">
    <text evidence="1">Belongs to the protein kinase superfamily. CAMK Ser/Thr protein kinase family. PIM subfamily.</text>
</comment>
<dbReference type="InterPro" id="IPR051138">
    <property type="entry name" value="PIM_Ser/Thr_kinase"/>
</dbReference>
<keyword evidence="4" id="KW-0808">Transferase</keyword>
<dbReference type="PANTHER" id="PTHR22984">
    <property type="entry name" value="SERINE/THREONINE-PROTEIN KINASE PIM"/>
    <property type="match status" value="1"/>
</dbReference>
<dbReference type="GO" id="GO:0005524">
    <property type="term" value="F:ATP binding"/>
    <property type="evidence" value="ECO:0007669"/>
    <property type="project" value="UniProtKB-KW"/>
</dbReference>
<evidence type="ECO:0000256" key="8">
    <source>
        <dbReference type="ARBA" id="ARBA00047899"/>
    </source>
</evidence>
<feature type="non-terminal residue" evidence="11">
    <location>
        <position position="102"/>
    </location>
</feature>
<dbReference type="EC" id="2.7.11.1" evidence="2"/>
<evidence type="ECO:0000256" key="5">
    <source>
        <dbReference type="ARBA" id="ARBA00022741"/>
    </source>
</evidence>
<evidence type="ECO:0000256" key="2">
    <source>
        <dbReference type="ARBA" id="ARBA00012513"/>
    </source>
</evidence>
<dbReference type="PANTHER" id="PTHR22984:SF11">
    <property type="entry name" value="AURORA KINASE-RELATED"/>
    <property type="match status" value="1"/>
</dbReference>
<comment type="catalytic activity">
    <reaction evidence="9">
        <text>L-seryl-[protein] + ATP = O-phospho-L-seryl-[protein] + ADP + H(+)</text>
        <dbReference type="Rhea" id="RHEA:17989"/>
        <dbReference type="Rhea" id="RHEA-COMP:9863"/>
        <dbReference type="Rhea" id="RHEA-COMP:11604"/>
        <dbReference type="ChEBI" id="CHEBI:15378"/>
        <dbReference type="ChEBI" id="CHEBI:29999"/>
        <dbReference type="ChEBI" id="CHEBI:30616"/>
        <dbReference type="ChEBI" id="CHEBI:83421"/>
        <dbReference type="ChEBI" id="CHEBI:456216"/>
        <dbReference type="EC" id="2.7.11.1"/>
    </reaction>
</comment>
<accession>A0ABD0PJJ0</accession>
<keyword evidence="5" id="KW-0547">Nucleotide-binding</keyword>
<keyword evidence="12" id="KW-1185">Reference proteome</keyword>
<evidence type="ECO:0000256" key="6">
    <source>
        <dbReference type="ARBA" id="ARBA00022777"/>
    </source>
</evidence>
<dbReference type="Pfam" id="PF00069">
    <property type="entry name" value="Pkinase"/>
    <property type="match status" value="1"/>
</dbReference>
<reference evidence="11 12" key="1">
    <citation type="submission" date="2024-05" db="EMBL/GenBank/DDBJ databases">
        <title>Genome sequencing and assembly of Indian major carp, Cirrhinus mrigala (Hamilton, 1822).</title>
        <authorList>
            <person name="Mohindra V."/>
            <person name="Chowdhury L.M."/>
            <person name="Lal K."/>
            <person name="Jena J.K."/>
        </authorList>
    </citation>
    <scope>NUCLEOTIDE SEQUENCE [LARGE SCALE GENOMIC DNA]</scope>
    <source>
        <strain evidence="11">CM1030</strain>
        <tissue evidence="11">Blood</tissue>
    </source>
</reference>
<dbReference type="PROSITE" id="PS00108">
    <property type="entry name" value="PROTEIN_KINASE_ST"/>
    <property type="match status" value="1"/>
</dbReference>
<dbReference type="Proteomes" id="UP001529510">
    <property type="component" value="Unassembled WGS sequence"/>
</dbReference>